<feature type="region of interest" description="Disordered" evidence="2">
    <location>
        <begin position="1"/>
        <end position="22"/>
    </location>
</feature>
<dbReference type="EMBL" id="JBHSTE010000008">
    <property type="protein sequence ID" value="MFC6334920.1"/>
    <property type="molecule type" value="Genomic_DNA"/>
</dbReference>
<dbReference type="PROSITE" id="PS51272">
    <property type="entry name" value="SLH"/>
    <property type="match status" value="1"/>
</dbReference>
<comment type="caution">
    <text evidence="4">The sequence shown here is derived from an EMBL/GenBank/DDBJ whole genome shotgun (WGS) entry which is preliminary data.</text>
</comment>
<evidence type="ECO:0000313" key="5">
    <source>
        <dbReference type="Proteomes" id="UP001596233"/>
    </source>
</evidence>
<dbReference type="Gene3D" id="2.60.40.1080">
    <property type="match status" value="1"/>
</dbReference>
<evidence type="ECO:0000313" key="4">
    <source>
        <dbReference type="EMBL" id="MFC6334920.1"/>
    </source>
</evidence>
<keyword evidence="1" id="KW-0732">Signal</keyword>
<dbReference type="InterPro" id="IPR032812">
    <property type="entry name" value="SbsA_Ig"/>
</dbReference>
<dbReference type="Gene3D" id="2.60.40.1220">
    <property type="match status" value="1"/>
</dbReference>
<dbReference type="InterPro" id="IPR001119">
    <property type="entry name" value="SLH_dom"/>
</dbReference>
<keyword evidence="5" id="KW-1185">Reference proteome</keyword>
<protein>
    <submittedName>
        <fullName evidence="4">S-layer homology domain-containing protein</fullName>
    </submittedName>
</protein>
<dbReference type="Pfam" id="PF00395">
    <property type="entry name" value="SLH"/>
    <property type="match status" value="1"/>
</dbReference>
<feature type="compositionally biased region" description="Polar residues" evidence="2">
    <location>
        <begin position="1"/>
        <end position="17"/>
    </location>
</feature>
<evidence type="ECO:0000256" key="1">
    <source>
        <dbReference type="ARBA" id="ARBA00022729"/>
    </source>
</evidence>
<feature type="domain" description="SLH" evidence="3">
    <location>
        <begin position="101"/>
        <end position="164"/>
    </location>
</feature>
<evidence type="ECO:0000256" key="2">
    <source>
        <dbReference type="SAM" id="MobiDB-lite"/>
    </source>
</evidence>
<evidence type="ECO:0000259" key="3">
    <source>
        <dbReference type="PROSITE" id="PS51272"/>
    </source>
</evidence>
<dbReference type="Pfam" id="PF13205">
    <property type="entry name" value="Big_5"/>
    <property type="match status" value="1"/>
</dbReference>
<accession>A0ABW1V8G8</accession>
<organism evidence="4 5">
    <name type="scientific">Paenibacillus septentrionalis</name>
    <dbReference type="NCBI Taxonomy" id="429342"/>
    <lineage>
        <taxon>Bacteria</taxon>
        <taxon>Bacillati</taxon>
        <taxon>Bacillota</taxon>
        <taxon>Bacilli</taxon>
        <taxon>Bacillales</taxon>
        <taxon>Paenibacillaceae</taxon>
        <taxon>Paenibacillus</taxon>
    </lineage>
</organism>
<dbReference type="RefSeq" id="WP_379237947.1">
    <property type="nucleotide sequence ID" value="NZ_JBHSTE010000008.1"/>
</dbReference>
<reference evidence="5" key="1">
    <citation type="journal article" date="2019" name="Int. J. Syst. Evol. Microbiol.">
        <title>The Global Catalogue of Microorganisms (GCM) 10K type strain sequencing project: providing services to taxonomists for standard genome sequencing and annotation.</title>
        <authorList>
            <consortium name="The Broad Institute Genomics Platform"/>
            <consortium name="The Broad Institute Genome Sequencing Center for Infectious Disease"/>
            <person name="Wu L."/>
            <person name="Ma J."/>
        </authorList>
    </citation>
    <scope>NUCLEOTIDE SEQUENCE [LARGE SCALE GENOMIC DNA]</scope>
    <source>
        <strain evidence="5">PCU 280</strain>
    </source>
</reference>
<gene>
    <name evidence="4" type="ORF">ACFP56_20000</name>
</gene>
<dbReference type="Proteomes" id="UP001596233">
    <property type="component" value="Unassembled WGS sequence"/>
</dbReference>
<name>A0ABW1V8G8_9BACL</name>
<proteinExistence type="predicted"/>
<dbReference type="InterPro" id="IPR014755">
    <property type="entry name" value="Cu-Rt/internalin_Ig-like"/>
</dbReference>
<sequence>MSKTSHILSKQNSQQPKQFRGGEKKVMKKSLSLLVAIAMVFSMFATLVSADGKAAGQKLQDLGIIKGTSAGLDEDKEWLRQDVTVLLARLLGAESQAEAHANTHGFADLDSKFYNGYVSWAKEKGYFNGETDTRFGVGNPITNQQFAAVLLRVLNVDVEYAEAFDKAVELELVSADLDKAANAVRGNIYESLVTALDFKIDGKKLGTILGLKGYEITDLELVKASAAVASAVTLEFNDKVATINNEDVTIQDENGNEVYVSKVTVDGNKATVELAATLTENIAYTVSVAKAVSAENSILEAASSSFTYKKAEAATVEFKNTTVAVGTTLELVVKDADGNDISKDYPSSAFNIVSSQPSVVSIENDGSAKAASSVTNTNYISVVNATLNGNDKVTTGNVIITVREALALNITKLEIGNDKNTVHLGPNNAVTVGTASVEVKDQAGQLVNPTSVSFRSSNPSILVIDQTSGQYRAVQEGSATVTYSATLSGSTVSKSVVVTVRKEAVPTSFDLSVSSVRVVNGSEVPATFDVTVKDQFGEKIDSTVTVTSADTALILDGTVNKITKGEYKVTVAQGNGTSNGNTTLTIAVEGISASKRISASVVSPGTAAGYIVEADGGLTIDSYRHSDVSKAKPESTKVQIFLKDTAGNKIGQIDENDFAGTNPVAKLEPADSKLVKFNGAEISAKAQGVTGTENVKVLYNGVQIGTLAITVVKTSENAIDRVVQNQTSITVKLGTDLQAALVGPNGAFTAYNQYDEKVPSVTANVISSNQNVVAATGGAASLSGNTGTATLNVEIEGKFFVINVVVTN</sequence>